<sequence length="73" mass="8719">MSSPRLPYNFSGNHEMGCNCKRLMIKQCIFHCDVEVHFLGAIAWCVQHRWHELLLHDKPQYHIVHFFSVLYCC</sequence>
<protein>
    <submittedName>
        <fullName evidence="1">Uncharacterized protein</fullName>
    </submittedName>
</protein>
<dbReference type="EMBL" id="GBRH01211640">
    <property type="protein sequence ID" value="JAD86255.1"/>
    <property type="molecule type" value="Transcribed_RNA"/>
</dbReference>
<proteinExistence type="predicted"/>
<dbReference type="AlphaFoldDB" id="A0A0A9DKS5"/>
<evidence type="ECO:0000313" key="1">
    <source>
        <dbReference type="EMBL" id="JAD86255.1"/>
    </source>
</evidence>
<reference evidence="1" key="1">
    <citation type="submission" date="2014-09" db="EMBL/GenBank/DDBJ databases">
        <authorList>
            <person name="Magalhaes I.L.F."/>
            <person name="Oliveira U."/>
            <person name="Santos F.R."/>
            <person name="Vidigal T.H.D.A."/>
            <person name="Brescovit A.D."/>
            <person name="Santos A.J."/>
        </authorList>
    </citation>
    <scope>NUCLEOTIDE SEQUENCE</scope>
    <source>
        <tissue evidence="1">Shoot tissue taken approximately 20 cm above the soil surface</tissue>
    </source>
</reference>
<reference evidence="1" key="2">
    <citation type="journal article" date="2015" name="Data Brief">
        <title>Shoot transcriptome of the giant reed, Arundo donax.</title>
        <authorList>
            <person name="Barrero R.A."/>
            <person name="Guerrero F.D."/>
            <person name="Moolhuijzen P."/>
            <person name="Goolsby J.A."/>
            <person name="Tidwell J."/>
            <person name="Bellgard S.E."/>
            <person name="Bellgard M.I."/>
        </authorList>
    </citation>
    <scope>NUCLEOTIDE SEQUENCE</scope>
    <source>
        <tissue evidence="1">Shoot tissue taken approximately 20 cm above the soil surface</tissue>
    </source>
</reference>
<accession>A0A0A9DKS5</accession>
<organism evidence="1">
    <name type="scientific">Arundo donax</name>
    <name type="common">Giant reed</name>
    <name type="synonym">Donax arundinaceus</name>
    <dbReference type="NCBI Taxonomy" id="35708"/>
    <lineage>
        <taxon>Eukaryota</taxon>
        <taxon>Viridiplantae</taxon>
        <taxon>Streptophyta</taxon>
        <taxon>Embryophyta</taxon>
        <taxon>Tracheophyta</taxon>
        <taxon>Spermatophyta</taxon>
        <taxon>Magnoliopsida</taxon>
        <taxon>Liliopsida</taxon>
        <taxon>Poales</taxon>
        <taxon>Poaceae</taxon>
        <taxon>PACMAD clade</taxon>
        <taxon>Arundinoideae</taxon>
        <taxon>Arundineae</taxon>
        <taxon>Arundo</taxon>
    </lineage>
</organism>
<name>A0A0A9DKS5_ARUDO</name>